<name>A0A0K2TPN8_LEPSM</name>
<reference evidence="1" key="1">
    <citation type="submission" date="2014-05" db="EMBL/GenBank/DDBJ databases">
        <authorList>
            <person name="Chronopoulou M."/>
        </authorList>
    </citation>
    <scope>NUCLEOTIDE SEQUENCE</scope>
    <source>
        <tissue evidence="1">Whole organism</tissue>
    </source>
</reference>
<dbReference type="EMBL" id="HACA01010642">
    <property type="protein sequence ID" value="CDW28003.1"/>
    <property type="molecule type" value="Transcribed_RNA"/>
</dbReference>
<dbReference type="AlphaFoldDB" id="A0A0K2TPN8"/>
<protein>
    <submittedName>
        <fullName evidence="1">Uncharacterized protein</fullName>
    </submittedName>
</protein>
<sequence>MTNGFLHRCQFTLSSLFTSKTKMDCLLLLLFLLSHLEPST</sequence>
<accession>A0A0K2TPN8</accession>
<evidence type="ECO:0000313" key="1">
    <source>
        <dbReference type="EMBL" id="CDW28003.1"/>
    </source>
</evidence>
<organism evidence="1">
    <name type="scientific">Lepeophtheirus salmonis</name>
    <name type="common">Salmon louse</name>
    <name type="synonym">Caligus salmonis</name>
    <dbReference type="NCBI Taxonomy" id="72036"/>
    <lineage>
        <taxon>Eukaryota</taxon>
        <taxon>Metazoa</taxon>
        <taxon>Ecdysozoa</taxon>
        <taxon>Arthropoda</taxon>
        <taxon>Crustacea</taxon>
        <taxon>Multicrustacea</taxon>
        <taxon>Hexanauplia</taxon>
        <taxon>Copepoda</taxon>
        <taxon>Siphonostomatoida</taxon>
        <taxon>Caligidae</taxon>
        <taxon>Lepeophtheirus</taxon>
    </lineage>
</organism>
<proteinExistence type="predicted"/>
<feature type="non-terminal residue" evidence="1">
    <location>
        <position position="40"/>
    </location>
</feature>